<name>A0ABS1V593_9PROT</name>
<reference evidence="8 9" key="1">
    <citation type="submission" date="2021-01" db="EMBL/GenBank/DDBJ databases">
        <title>Belnapia mucosa sp. nov. and Belnapia arida sp. nov., isolated from the Tabernas Desert (Almeria, Spain).</title>
        <authorList>
            <person name="Molina-Menor E."/>
            <person name="Vidal-Verdu A."/>
            <person name="Calonge A."/>
            <person name="Satari L."/>
            <person name="Pereto Magraner J."/>
            <person name="Porcar Miralles M."/>
        </authorList>
    </citation>
    <scope>NUCLEOTIDE SEQUENCE [LARGE SCALE GENOMIC DNA]</scope>
    <source>
        <strain evidence="8 9">T6</strain>
    </source>
</reference>
<keyword evidence="3" id="KW-0288">FMN</keyword>
<evidence type="ECO:0000313" key="8">
    <source>
        <dbReference type="EMBL" id="MBL6456850.1"/>
    </source>
</evidence>
<dbReference type="InterPro" id="IPR037396">
    <property type="entry name" value="FMN_HAD"/>
</dbReference>
<dbReference type="InterPro" id="IPR012133">
    <property type="entry name" value="Alpha-hydoxy_acid_DH_FMN"/>
</dbReference>
<protein>
    <submittedName>
        <fullName evidence="8">Alpha-hydroxy-acid oxidizing protein</fullName>
    </submittedName>
</protein>
<feature type="domain" description="FMN hydroxy acid dehydrogenase" evidence="7">
    <location>
        <begin position="32"/>
        <end position="414"/>
    </location>
</feature>
<evidence type="ECO:0000256" key="5">
    <source>
        <dbReference type="ARBA" id="ARBA00024042"/>
    </source>
</evidence>
<comment type="caution">
    <text evidence="8">The sequence shown here is derived from an EMBL/GenBank/DDBJ whole genome shotgun (WGS) entry which is preliminary data.</text>
</comment>
<dbReference type="InterPro" id="IPR008259">
    <property type="entry name" value="FMN_hydac_DH_AS"/>
</dbReference>
<dbReference type="RefSeq" id="WP_202826590.1">
    <property type="nucleotide sequence ID" value="NZ_JAEUXJ010000006.1"/>
</dbReference>
<keyword evidence="9" id="KW-1185">Reference proteome</keyword>
<comment type="cofactor">
    <cofactor evidence="1">
        <name>FMN</name>
        <dbReference type="ChEBI" id="CHEBI:58210"/>
    </cofactor>
</comment>
<dbReference type="PIRSF" id="PIRSF000138">
    <property type="entry name" value="Al-hdrx_acd_dh"/>
    <property type="match status" value="1"/>
</dbReference>
<dbReference type="PANTHER" id="PTHR10578:SF107">
    <property type="entry name" value="2-HYDROXYACID OXIDASE 1"/>
    <property type="match status" value="1"/>
</dbReference>
<dbReference type="PANTHER" id="PTHR10578">
    <property type="entry name" value="S -2-HYDROXY-ACID OXIDASE-RELATED"/>
    <property type="match status" value="1"/>
</dbReference>
<dbReference type="PROSITE" id="PS00557">
    <property type="entry name" value="FMN_HYDROXY_ACID_DH_1"/>
    <property type="match status" value="1"/>
</dbReference>
<evidence type="ECO:0000313" key="9">
    <source>
        <dbReference type="Proteomes" id="UP000606490"/>
    </source>
</evidence>
<evidence type="ECO:0000256" key="2">
    <source>
        <dbReference type="ARBA" id="ARBA00022630"/>
    </source>
</evidence>
<comment type="similarity">
    <text evidence="5">Belongs to the FMN-dependent alpha-hydroxy acid dehydrogenase family.</text>
</comment>
<keyword evidence="2" id="KW-0285">Flavoprotein</keyword>
<keyword evidence="4" id="KW-0560">Oxidoreductase</keyword>
<evidence type="ECO:0000256" key="3">
    <source>
        <dbReference type="ARBA" id="ARBA00022643"/>
    </source>
</evidence>
<feature type="region of interest" description="Disordered" evidence="6">
    <location>
        <begin position="1"/>
        <end position="28"/>
    </location>
</feature>
<dbReference type="Pfam" id="PF01070">
    <property type="entry name" value="FMN_dh"/>
    <property type="match status" value="1"/>
</dbReference>
<proteinExistence type="inferred from homology"/>
<evidence type="ECO:0000256" key="6">
    <source>
        <dbReference type="SAM" id="MobiDB-lite"/>
    </source>
</evidence>
<evidence type="ECO:0000256" key="4">
    <source>
        <dbReference type="ARBA" id="ARBA00023002"/>
    </source>
</evidence>
<dbReference type="Proteomes" id="UP000606490">
    <property type="component" value="Unassembled WGS sequence"/>
</dbReference>
<dbReference type="CDD" id="cd02809">
    <property type="entry name" value="alpha_hydroxyacid_oxid_FMN"/>
    <property type="match status" value="1"/>
</dbReference>
<dbReference type="InterPro" id="IPR000262">
    <property type="entry name" value="FMN-dep_DH"/>
</dbReference>
<accession>A0ABS1V593</accession>
<dbReference type="SUPFAM" id="SSF51395">
    <property type="entry name" value="FMN-linked oxidoreductases"/>
    <property type="match status" value="1"/>
</dbReference>
<dbReference type="PROSITE" id="PS51349">
    <property type="entry name" value="FMN_HYDROXY_ACID_DH_2"/>
    <property type="match status" value="1"/>
</dbReference>
<dbReference type="EMBL" id="JAEUXJ010000006">
    <property type="protein sequence ID" value="MBL6456850.1"/>
    <property type="molecule type" value="Genomic_DNA"/>
</dbReference>
<dbReference type="InterPro" id="IPR013785">
    <property type="entry name" value="Aldolase_TIM"/>
</dbReference>
<gene>
    <name evidence="8" type="ORF">JMJ55_16045</name>
</gene>
<evidence type="ECO:0000256" key="1">
    <source>
        <dbReference type="ARBA" id="ARBA00001917"/>
    </source>
</evidence>
<sequence length="414" mass="44706">MPPDGELPDQGALPAETPTVTAAHRPEPGVPRHLRRFLSLDDFERAARRHLPRMLYGFVSGAAETDSSLRDNREAFAELGFVTRVLVDVAARQTGASLFGRDYAAPFGIAPMGASALSAYRGDVAFARAAAAMDIPMILSASSLIPLEDVRAAGPNSWYQAYLPGEPARIEALVDRVLAVGFDTFVLTADVPVSANRENNVRNGYSLPLRPNLRLAWEGISHPRWLFGTALRTLLNHGMPHFENMDATRGPPVLSSNLIRAIGRRDGLSWEHLALIRARWPGNLLVKGILSPEDARIARDCGADGVIVSNHGGRQLDGALSPLRLLPEIAAVADGMTVILDGGIRRGTDVLKALALGAHFVFIGRPFLYAAAVGGEAGIRHAATLLQEEIHRDMAMLGITDLGQLSPDFLRRVR</sequence>
<dbReference type="Gene3D" id="3.20.20.70">
    <property type="entry name" value="Aldolase class I"/>
    <property type="match status" value="1"/>
</dbReference>
<evidence type="ECO:0000259" key="7">
    <source>
        <dbReference type="PROSITE" id="PS51349"/>
    </source>
</evidence>
<organism evidence="8 9">
    <name type="scientific">Belnapia mucosa</name>
    <dbReference type="NCBI Taxonomy" id="2804532"/>
    <lineage>
        <taxon>Bacteria</taxon>
        <taxon>Pseudomonadati</taxon>
        <taxon>Pseudomonadota</taxon>
        <taxon>Alphaproteobacteria</taxon>
        <taxon>Acetobacterales</taxon>
        <taxon>Roseomonadaceae</taxon>
        <taxon>Belnapia</taxon>
    </lineage>
</organism>